<feature type="compositionally biased region" description="Basic residues" evidence="1">
    <location>
        <begin position="73"/>
        <end position="85"/>
    </location>
</feature>
<protein>
    <submittedName>
        <fullName evidence="2">Uncharacterized protein</fullName>
    </submittedName>
</protein>
<evidence type="ECO:0000256" key="1">
    <source>
        <dbReference type="SAM" id="MobiDB-lite"/>
    </source>
</evidence>
<proteinExistence type="predicted"/>
<feature type="non-terminal residue" evidence="2">
    <location>
        <position position="104"/>
    </location>
</feature>
<keyword evidence="3" id="KW-1185">Reference proteome</keyword>
<reference evidence="2" key="1">
    <citation type="submission" date="2022-03" db="EMBL/GenBank/DDBJ databases">
        <authorList>
            <person name="Martin H S."/>
        </authorList>
    </citation>
    <scope>NUCLEOTIDE SEQUENCE</scope>
</reference>
<gene>
    <name evidence="2" type="ORF">IPOD504_LOCUS14657</name>
</gene>
<accession>A0ABN8IX21</accession>
<evidence type="ECO:0000313" key="3">
    <source>
        <dbReference type="Proteomes" id="UP000837857"/>
    </source>
</evidence>
<organism evidence="2 3">
    <name type="scientific">Iphiclides podalirius</name>
    <name type="common">scarce swallowtail</name>
    <dbReference type="NCBI Taxonomy" id="110791"/>
    <lineage>
        <taxon>Eukaryota</taxon>
        <taxon>Metazoa</taxon>
        <taxon>Ecdysozoa</taxon>
        <taxon>Arthropoda</taxon>
        <taxon>Hexapoda</taxon>
        <taxon>Insecta</taxon>
        <taxon>Pterygota</taxon>
        <taxon>Neoptera</taxon>
        <taxon>Endopterygota</taxon>
        <taxon>Lepidoptera</taxon>
        <taxon>Glossata</taxon>
        <taxon>Ditrysia</taxon>
        <taxon>Papilionoidea</taxon>
        <taxon>Papilionidae</taxon>
        <taxon>Papilioninae</taxon>
        <taxon>Iphiclides</taxon>
    </lineage>
</organism>
<sequence>MKSSPLKLVINMCRFGFVARRSVLASALKYLRTGIGAAAYSLKQYRGGLRRVFIFARPNCNGARRPPFGDRTPRKKPAGARRKARGLKEQHESTQTDGFRASVR</sequence>
<name>A0ABN8IX21_9NEOP</name>
<dbReference type="EMBL" id="OW152817">
    <property type="protein sequence ID" value="CAH2068978.1"/>
    <property type="molecule type" value="Genomic_DNA"/>
</dbReference>
<dbReference type="Proteomes" id="UP000837857">
    <property type="component" value="Chromosome 5"/>
</dbReference>
<feature type="region of interest" description="Disordered" evidence="1">
    <location>
        <begin position="61"/>
        <end position="104"/>
    </location>
</feature>
<evidence type="ECO:0000313" key="2">
    <source>
        <dbReference type="EMBL" id="CAH2068978.1"/>
    </source>
</evidence>